<name>A0A250LDI5_9BURK</name>
<sequence length="532" mass="61151">MDNGEASSEEQLSFEQLSATENLDDLDIDQALDWLAQLVDAAGDHASEIGLRKALAWADELESKSPDDAANINYFRANAWAHLEMLKHRADGDAARWSWDQPEAEQQILLLRTALNSTGFSGLQLGRKCQILTNLAGQLNTAGRPVEALEAWGKVLSMVPKFWMARGNRGIALMHYALSLYDPGHRDVFLLFAHRDLEVASRFDPTTLQWGDPAALQYFREHKRIIERETKLETIEEHFEPMGYALGRSSAERAYRAWCLQERLFLNPLNDLDTHTIAAQDVLTLPDFVTSIGVPPVLTGFFNQMKQEFVSARWEYYLGVTAQHPHFSDRNVLLYNTLDYPAYGLAVERVKGAYKYAYSLFDKIAFFLNDYLALEIKPTSVSFRSIWRVKNGDPIHPIRETFRQSENWPLRGLFWLSKDLFDERQKVATAPDAQALHELRIHLEHRYVKVHEMMLEPNPAGGEPDMFFDALAYRISRQSLEERTLRLLKLVRAALIYLSLAMHREEQRRSKARGENLTMPMALDPLRDSWKR</sequence>
<reference evidence="2" key="1">
    <citation type="journal article" date="2016" name="Biosci. Biotechnol. Biochem.">
        <title>Bioconversion of AHX to AOH by resting cells of Burkholderia contaminans CH-1.</title>
        <authorList>
            <person name="Choi J.H."/>
            <person name="Kikuchi A."/>
            <person name="Pumkaeo P."/>
            <person name="Hirai H."/>
            <person name="Tokuyama S."/>
            <person name="Kawagishi H."/>
        </authorList>
    </citation>
    <scope>NUCLEOTIDE SEQUENCE</scope>
    <source>
        <strain evidence="2">CH-1</strain>
    </source>
</reference>
<evidence type="ECO:0000313" key="4">
    <source>
        <dbReference type="EMBL" id="MBO1830365.1"/>
    </source>
</evidence>
<organism evidence="2">
    <name type="scientific">Burkholderia contaminans</name>
    <dbReference type="NCBI Taxonomy" id="488447"/>
    <lineage>
        <taxon>Bacteria</taxon>
        <taxon>Pseudomonadati</taxon>
        <taxon>Pseudomonadota</taxon>
        <taxon>Betaproteobacteria</taxon>
        <taxon>Burkholderiales</taxon>
        <taxon>Burkholderiaceae</taxon>
        <taxon>Burkholderia</taxon>
        <taxon>Burkholderia cepacia complex</taxon>
    </lineage>
</organism>
<evidence type="ECO:0000313" key="2">
    <source>
        <dbReference type="EMBL" id="BBA42650.1"/>
    </source>
</evidence>
<accession>A0A250LDI5</accession>
<dbReference type="RefSeq" id="WP_135370775.1">
    <property type="nucleotide sequence ID" value="NZ_AP018358.1"/>
</dbReference>
<dbReference type="EMBL" id="CP090640">
    <property type="protein sequence ID" value="WFN17328.1"/>
    <property type="molecule type" value="Genomic_DNA"/>
</dbReference>
<evidence type="ECO:0000313" key="7">
    <source>
        <dbReference type="Proteomes" id="UP001220209"/>
    </source>
</evidence>
<dbReference type="OrthoDB" id="108555at2"/>
<dbReference type="Proteomes" id="UP000664048">
    <property type="component" value="Unassembled WGS sequence"/>
</dbReference>
<dbReference type="EMBL" id="JAENIB010000031">
    <property type="protein sequence ID" value="MBK1935469.1"/>
    <property type="molecule type" value="Genomic_DNA"/>
</dbReference>
<dbReference type="InterPro" id="IPR040826">
    <property type="entry name" value="HEPN_LA2681"/>
</dbReference>
<evidence type="ECO:0000313" key="3">
    <source>
        <dbReference type="EMBL" id="MBK1935469.1"/>
    </source>
</evidence>
<reference evidence="5 7" key="5">
    <citation type="submission" date="2021-12" db="EMBL/GenBank/DDBJ databases">
        <title>Genomic and phenotypic characterization of three Burkholderia contaminans isolates recovered from different sources.</title>
        <authorList>
            <person name="Lopez De Volder A."/>
            <person name="Fan Y."/>
            <person name="Nunvar J."/>
            <person name="Herrera T."/>
            <person name="Timp W."/>
            <person name="Degrossi J."/>
        </authorList>
    </citation>
    <scope>NUCLEOTIDE SEQUENCE [LARGE SCALE GENOMIC DNA]</scope>
    <source>
        <strain evidence="5 7">LMG 23361</strain>
    </source>
</reference>
<evidence type="ECO:0000313" key="6">
    <source>
        <dbReference type="Proteomes" id="UP000664048"/>
    </source>
</evidence>
<dbReference type="Proteomes" id="UP001220209">
    <property type="component" value="Chromosome 1"/>
</dbReference>
<dbReference type="Pfam" id="PF18733">
    <property type="entry name" value="HEPN_LA2681"/>
    <property type="match status" value="1"/>
</dbReference>
<dbReference type="EMBL" id="JAGEMX010000003">
    <property type="protein sequence ID" value="MBO1830365.1"/>
    <property type="molecule type" value="Genomic_DNA"/>
</dbReference>
<gene>
    <name evidence="2" type="ORF">BCCH1_51350</name>
    <name evidence="4" type="ORF">J4M89_13330</name>
    <name evidence="3" type="ORF">JIN94_36870</name>
    <name evidence="5" type="ORF">LXE91_16880</name>
</gene>
<dbReference type="GeneID" id="93191512"/>
<proteinExistence type="predicted"/>
<evidence type="ECO:0000259" key="1">
    <source>
        <dbReference type="Pfam" id="PF18733"/>
    </source>
</evidence>
<reference evidence="4 6" key="4">
    <citation type="submission" date="2021-03" db="EMBL/GenBank/DDBJ databases">
        <title>Clinical course, treatment and visual outcome of an outbreak of Burkholderia contaminans endophthalmitis following cataract surgery.</title>
        <authorList>
            <person name="Lind C."/>
            <person name="Olsen K."/>
            <person name="Angelsen N.K."/>
            <person name="Krefting E.A."/>
            <person name="Fossen K."/>
            <person name="Gravningen K."/>
            <person name="Depoorter E."/>
            <person name="Vandamme P."/>
            <person name="Bertelsen G."/>
        </authorList>
    </citation>
    <scope>NUCLEOTIDE SEQUENCE [LARGE SCALE GENOMIC DNA]</scope>
    <source>
        <strain evidence="4 6">51242556</strain>
    </source>
</reference>
<reference evidence="2" key="2">
    <citation type="journal article" date="2017" name="Genome Announc.">
        <title>High-Quality Draft Genome Sequence of Burkholderia contaminans CH-1, a Gram-Negative Bacterium That Metabolizes 2-Azahypoxanthine, a Plant Growth-Regulating Compound.</title>
        <authorList>
            <person name="Choi J.-H."/>
            <person name="Sugiura H."/>
            <person name="Moriuchi R."/>
            <person name="Kawagishi H."/>
            <person name="Dohra H."/>
        </authorList>
    </citation>
    <scope>NUCLEOTIDE SEQUENCE</scope>
    <source>
        <strain evidence="2">CH-1</strain>
    </source>
</reference>
<dbReference type="Proteomes" id="UP000611459">
    <property type="component" value="Unassembled WGS sequence"/>
</dbReference>
<reference evidence="3" key="3">
    <citation type="submission" date="2021-01" db="EMBL/GenBank/DDBJ databases">
        <title>Outbreak of Burkholderia contaminns endophthalmitis traced to a clinical ventilation system.</title>
        <authorList>
            <person name="Lipuma J."/>
            <person name="Spilker T."/>
            <person name="Kratholm J."/>
        </authorList>
    </citation>
    <scope>NUCLEOTIDE SEQUENCE</scope>
    <source>
        <strain evidence="3">HI4954</strain>
    </source>
</reference>
<dbReference type="AlphaFoldDB" id="A0A250LDI5"/>
<keyword evidence="6" id="KW-1185">Reference proteome</keyword>
<evidence type="ECO:0000313" key="5">
    <source>
        <dbReference type="EMBL" id="WFN17328.1"/>
    </source>
</evidence>
<dbReference type="EMBL" id="AP018358">
    <property type="protein sequence ID" value="BBA42650.1"/>
    <property type="molecule type" value="Genomic_DNA"/>
</dbReference>
<feature type="domain" description="LA2681-like HEPN" evidence="1">
    <location>
        <begin position="294"/>
        <end position="505"/>
    </location>
</feature>
<protein>
    <recommendedName>
        <fullName evidence="1">LA2681-like HEPN domain-containing protein</fullName>
    </recommendedName>
</protein>